<dbReference type="SMART" id="SM00382">
    <property type="entry name" value="AAA"/>
    <property type="match status" value="1"/>
</dbReference>
<evidence type="ECO:0000256" key="8">
    <source>
        <dbReference type="ARBA" id="ARBA00022989"/>
    </source>
</evidence>
<evidence type="ECO:0000313" key="15">
    <source>
        <dbReference type="Proteomes" id="UP000471640"/>
    </source>
</evidence>
<dbReference type="SUPFAM" id="SSF52540">
    <property type="entry name" value="P-loop containing nucleoside triphosphate hydrolases"/>
    <property type="match status" value="1"/>
</dbReference>
<sequence length="594" mass="65313">MSKDEVLSSAEASVIYRRLLGYVRPYGRMFAFSILGMLIFAATEPLFAAMMQPLIDGSFVKRDIELVQTMPWLLVGLFLVRGIAGFINTYFLSWVGRRVVADLRQQMFEHLLRAPTRFFDKSGSGHILAKLTYNVENVANAATSAVTTLVRDGFTVIGLMAYMLYLDAALSLIFLVIGPVMAGAIKYATKRFRRHSRRIQDRVGDLTHVAQEIIDGHRVVKAFGGQARAARRFVAINEKTRSLQMKMIATEAASVPLVQLISAAAIAFVVYLSTMQGLKENISVGTFMSFVVAMGLLLPPVKRLTSVNAQLQRGIIAAESLFELIDSEEEQDLGTRTLKRAEGRVEYLDVSHLYSEDKAPAIQNVSLVIEPGEKIALVGHSGSGKSTIANLLPRFYDPSAGEIRIDGIPIGELRLASLRAQLSLVSQEVVLFNDSVANNIAYGCAETPSQAELERVAASAHALEFIQSLPNGFDTLIGDRGVLLSGGQRQRLAIARAMLKDAPILILDEATSALDTEAERHIQAALQELMERRTTLVIAHRLSTIENADRILVLQDGCVVEQGRHEELLALGGYYARLHQLQFHDALAEPRLLA</sequence>
<evidence type="ECO:0000259" key="12">
    <source>
        <dbReference type="PROSITE" id="PS50893"/>
    </source>
</evidence>
<feature type="domain" description="ABC transporter" evidence="12">
    <location>
        <begin position="345"/>
        <end position="581"/>
    </location>
</feature>
<comment type="caution">
    <text evidence="14">The sequence shown here is derived from an EMBL/GenBank/DDBJ whole genome shotgun (WGS) entry which is preliminary data.</text>
</comment>
<name>A0A6P1DZE2_9GAMM</name>
<reference evidence="15" key="1">
    <citation type="journal article" date="2020" name="Microbiol. Resour. Announc.">
        <title>Draft Genome Sequences of Thiorhodococcus mannitoliphagus and Thiorhodococcus minor, Purple Sulfur Photosynthetic Bacteria in the Gammaproteobacterial Family Chromatiaceae.</title>
        <authorList>
            <person name="Aviles F.A."/>
            <person name="Meyer T.E."/>
            <person name="Kyndt J.A."/>
        </authorList>
    </citation>
    <scope>NUCLEOTIDE SEQUENCE [LARGE SCALE GENOMIC DNA]</scope>
    <source>
        <strain evidence="15">DSM 18266</strain>
    </source>
</reference>
<evidence type="ECO:0000256" key="10">
    <source>
        <dbReference type="ARBA" id="ARBA00023136"/>
    </source>
</evidence>
<keyword evidence="6 14" id="KW-0067">ATP-binding</keyword>
<dbReference type="PROSITE" id="PS00211">
    <property type="entry name" value="ABC_TRANSPORTER_1"/>
    <property type="match status" value="1"/>
</dbReference>
<keyword evidence="9" id="KW-0445">Lipid transport</keyword>
<dbReference type="PANTHER" id="PTHR43394:SF1">
    <property type="entry name" value="ATP-BINDING CASSETTE SUB-FAMILY B MEMBER 10, MITOCHONDRIAL"/>
    <property type="match status" value="1"/>
</dbReference>
<accession>A0A6P1DZE2</accession>
<dbReference type="InterPro" id="IPR036640">
    <property type="entry name" value="ABC1_TM_sf"/>
</dbReference>
<dbReference type="InterPro" id="IPR003439">
    <property type="entry name" value="ABC_transporter-like_ATP-bd"/>
</dbReference>
<dbReference type="FunFam" id="3.40.50.300:FF:000140">
    <property type="entry name" value="Lipid A export ATP-binding/permease protein MsbA"/>
    <property type="match status" value="1"/>
</dbReference>
<protein>
    <submittedName>
        <fullName evidence="14">Lipid A export permease/ATP-binding protein MsbA</fullName>
    </submittedName>
</protein>
<keyword evidence="7" id="KW-1278">Translocase</keyword>
<dbReference type="PROSITE" id="PS50929">
    <property type="entry name" value="ABC_TM1F"/>
    <property type="match status" value="1"/>
</dbReference>
<dbReference type="GO" id="GO:0034040">
    <property type="term" value="F:ATPase-coupled lipid transmembrane transporter activity"/>
    <property type="evidence" value="ECO:0007669"/>
    <property type="project" value="InterPro"/>
</dbReference>
<reference evidence="14 15" key="2">
    <citation type="submission" date="2020-02" db="EMBL/GenBank/DDBJ databases">
        <title>Genome sequences of Thiorhodococcus mannitoliphagus and Thiorhodococcus minor, purple sulfur photosynthetic bacteria in the gammaproteobacterial family, Chromatiaceae.</title>
        <authorList>
            <person name="Aviles F.A."/>
            <person name="Meyer T.E."/>
            <person name="Kyndt J.A."/>
        </authorList>
    </citation>
    <scope>NUCLEOTIDE SEQUENCE [LARGE SCALE GENOMIC DNA]</scope>
    <source>
        <strain evidence="14 15">DSM 18266</strain>
    </source>
</reference>
<dbReference type="GO" id="GO:0016887">
    <property type="term" value="F:ATP hydrolysis activity"/>
    <property type="evidence" value="ECO:0007669"/>
    <property type="project" value="InterPro"/>
</dbReference>
<evidence type="ECO:0000313" key="14">
    <source>
        <dbReference type="EMBL" id="NEX21532.1"/>
    </source>
</evidence>
<dbReference type="Gene3D" id="1.20.1560.10">
    <property type="entry name" value="ABC transporter type 1, transmembrane domain"/>
    <property type="match status" value="1"/>
</dbReference>
<evidence type="ECO:0000256" key="6">
    <source>
        <dbReference type="ARBA" id="ARBA00022840"/>
    </source>
</evidence>
<keyword evidence="2" id="KW-0813">Transport</keyword>
<gene>
    <name evidence="14" type="primary">msbA</name>
    <name evidence="14" type="ORF">G3480_14645</name>
</gene>
<dbReference type="Pfam" id="PF00664">
    <property type="entry name" value="ABC_membrane"/>
    <property type="match status" value="1"/>
</dbReference>
<dbReference type="InterPro" id="IPR011527">
    <property type="entry name" value="ABC1_TM_dom"/>
</dbReference>
<dbReference type="InterPro" id="IPR027417">
    <property type="entry name" value="P-loop_NTPase"/>
</dbReference>
<keyword evidence="8 11" id="KW-1133">Transmembrane helix</keyword>
<dbReference type="AlphaFoldDB" id="A0A6P1DZE2"/>
<keyword evidence="10 11" id="KW-0472">Membrane</keyword>
<dbReference type="InterPro" id="IPR039421">
    <property type="entry name" value="Type_1_exporter"/>
</dbReference>
<feature type="transmembrane region" description="Helical" evidence="11">
    <location>
        <begin position="72"/>
        <end position="92"/>
    </location>
</feature>
<dbReference type="InterPro" id="IPR003593">
    <property type="entry name" value="AAA+_ATPase"/>
</dbReference>
<dbReference type="NCBIfam" id="TIGR02203">
    <property type="entry name" value="MsbA_lipidA"/>
    <property type="match status" value="1"/>
</dbReference>
<evidence type="ECO:0000256" key="9">
    <source>
        <dbReference type="ARBA" id="ARBA00023055"/>
    </source>
</evidence>
<evidence type="ECO:0000256" key="1">
    <source>
        <dbReference type="ARBA" id="ARBA00004651"/>
    </source>
</evidence>
<keyword evidence="15" id="KW-1185">Reference proteome</keyword>
<dbReference type="GO" id="GO:0005886">
    <property type="term" value="C:plasma membrane"/>
    <property type="evidence" value="ECO:0007669"/>
    <property type="project" value="UniProtKB-SubCell"/>
</dbReference>
<dbReference type="GO" id="GO:0005524">
    <property type="term" value="F:ATP binding"/>
    <property type="evidence" value="ECO:0007669"/>
    <property type="project" value="UniProtKB-KW"/>
</dbReference>
<feature type="domain" description="ABC transmembrane type-1" evidence="13">
    <location>
        <begin position="31"/>
        <end position="313"/>
    </location>
</feature>
<dbReference type="PROSITE" id="PS50893">
    <property type="entry name" value="ABC_TRANSPORTER_2"/>
    <property type="match status" value="1"/>
</dbReference>
<dbReference type="Gene3D" id="3.40.50.300">
    <property type="entry name" value="P-loop containing nucleotide triphosphate hydrolases"/>
    <property type="match status" value="1"/>
</dbReference>
<dbReference type="EMBL" id="JAAIJR010000058">
    <property type="protein sequence ID" value="NEX21532.1"/>
    <property type="molecule type" value="Genomic_DNA"/>
</dbReference>
<evidence type="ECO:0000256" key="4">
    <source>
        <dbReference type="ARBA" id="ARBA00022692"/>
    </source>
</evidence>
<feature type="transmembrane region" description="Helical" evidence="11">
    <location>
        <begin position="29"/>
        <end position="51"/>
    </location>
</feature>
<evidence type="ECO:0000259" key="13">
    <source>
        <dbReference type="PROSITE" id="PS50929"/>
    </source>
</evidence>
<keyword evidence="4 11" id="KW-0812">Transmembrane</keyword>
<comment type="subcellular location">
    <subcellularLocation>
        <location evidence="1">Cell membrane</location>
        <topology evidence="1">Multi-pass membrane protein</topology>
    </subcellularLocation>
</comment>
<keyword evidence="5" id="KW-0547">Nucleotide-binding</keyword>
<evidence type="ECO:0000256" key="5">
    <source>
        <dbReference type="ARBA" id="ARBA00022741"/>
    </source>
</evidence>
<feature type="transmembrane region" description="Helical" evidence="11">
    <location>
        <begin position="282"/>
        <end position="301"/>
    </location>
</feature>
<feature type="transmembrane region" description="Helical" evidence="11">
    <location>
        <begin position="248"/>
        <end position="270"/>
    </location>
</feature>
<dbReference type="Proteomes" id="UP000471640">
    <property type="component" value="Unassembled WGS sequence"/>
</dbReference>
<proteinExistence type="predicted"/>
<dbReference type="Pfam" id="PF00005">
    <property type="entry name" value="ABC_tran"/>
    <property type="match status" value="1"/>
</dbReference>
<dbReference type="InterPro" id="IPR017871">
    <property type="entry name" value="ABC_transporter-like_CS"/>
</dbReference>
<dbReference type="CDD" id="cd18552">
    <property type="entry name" value="ABC_6TM_MsbA_like"/>
    <property type="match status" value="1"/>
</dbReference>
<dbReference type="SUPFAM" id="SSF90123">
    <property type="entry name" value="ABC transporter transmembrane region"/>
    <property type="match status" value="1"/>
</dbReference>
<dbReference type="PANTHER" id="PTHR43394">
    <property type="entry name" value="ATP-DEPENDENT PERMEASE MDL1, MITOCHONDRIAL"/>
    <property type="match status" value="1"/>
</dbReference>
<evidence type="ECO:0000256" key="3">
    <source>
        <dbReference type="ARBA" id="ARBA00022475"/>
    </source>
</evidence>
<evidence type="ECO:0000256" key="2">
    <source>
        <dbReference type="ARBA" id="ARBA00022448"/>
    </source>
</evidence>
<dbReference type="GO" id="GO:0015421">
    <property type="term" value="F:ABC-type oligopeptide transporter activity"/>
    <property type="evidence" value="ECO:0007669"/>
    <property type="project" value="TreeGrafter"/>
</dbReference>
<dbReference type="RefSeq" id="WP_164654631.1">
    <property type="nucleotide sequence ID" value="NZ_JAAIJR010000058.1"/>
</dbReference>
<dbReference type="InterPro" id="IPR011917">
    <property type="entry name" value="ABC_transpr_lipidA"/>
</dbReference>
<evidence type="ECO:0000256" key="7">
    <source>
        <dbReference type="ARBA" id="ARBA00022967"/>
    </source>
</evidence>
<evidence type="ECO:0000256" key="11">
    <source>
        <dbReference type="SAM" id="Phobius"/>
    </source>
</evidence>
<keyword evidence="3" id="KW-1003">Cell membrane</keyword>
<feature type="transmembrane region" description="Helical" evidence="11">
    <location>
        <begin position="168"/>
        <end position="188"/>
    </location>
</feature>
<organism evidence="14 15">
    <name type="scientific">Thiorhodococcus mannitoliphagus</name>
    <dbReference type="NCBI Taxonomy" id="329406"/>
    <lineage>
        <taxon>Bacteria</taxon>
        <taxon>Pseudomonadati</taxon>
        <taxon>Pseudomonadota</taxon>
        <taxon>Gammaproteobacteria</taxon>
        <taxon>Chromatiales</taxon>
        <taxon>Chromatiaceae</taxon>
        <taxon>Thiorhodococcus</taxon>
    </lineage>
</organism>